<name>A0A7T8F1B8_9CAUD</name>
<keyword evidence="2" id="KW-1185">Reference proteome</keyword>
<dbReference type="Proteomes" id="UP000596195">
    <property type="component" value="Segment"/>
</dbReference>
<proteinExistence type="predicted"/>
<protein>
    <submittedName>
        <fullName evidence="1">Uncharacterized protein</fullName>
    </submittedName>
</protein>
<gene>
    <name evidence="1" type="ORF">APK26_gp54</name>
</gene>
<accession>A0A7T8F1B8</accession>
<evidence type="ECO:0000313" key="2">
    <source>
        <dbReference type="Proteomes" id="UP000596195"/>
    </source>
</evidence>
<dbReference type="EMBL" id="MW345241">
    <property type="protein sequence ID" value="QQO97007.1"/>
    <property type="molecule type" value="Genomic_DNA"/>
</dbReference>
<reference evidence="1 2" key="1">
    <citation type="submission" date="2020-12" db="EMBL/GenBank/DDBJ databases">
        <authorList>
            <person name="Shneider M.M."/>
            <person name="Evseev P.V."/>
            <person name="Timoshina O.Y."/>
            <person name="Mikhailova Y.A."/>
            <person name="Yanushevich Y.G."/>
            <person name="Shelenkov A.A."/>
            <person name="Shagin D.A."/>
            <person name="Popova A.V."/>
            <person name="Miroshnikov K.A."/>
        </authorList>
    </citation>
    <scope>NUCLEOTIDE SEQUENCE [LARGE SCALE GENOMIC DNA]</scope>
</reference>
<sequence length="63" mass="7575">MTESERQYYNEAANAKYYSDIANASLCPDCFQRPCKCSQNYSQYRVEKDRKYVPDGFYNYLKF</sequence>
<evidence type="ECO:0000313" key="1">
    <source>
        <dbReference type="EMBL" id="QQO97007.1"/>
    </source>
</evidence>
<organism evidence="1 2">
    <name type="scientific">Acinetobacter phage vB_AbaP_APK26</name>
    <dbReference type="NCBI Taxonomy" id="2797420"/>
    <lineage>
        <taxon>Viruses</taxon>
        <taxon>Duplodnaviria</taxon>
        <taxon>Heunggongvirae</taxon>
        <taxon>Uroviricota</taxon>
        <taxon>Caudoviricetes</taxon>
        <taxon>Autographivirales</taxon>
        <taxon>Autoscriptoviridae</taxon>
        <taxon>Beijerinckvirinae</taxon>
        <taxon>Friunavirus</taxon>
        <taxon>Friunavirus APK26</taxon>
    </lineage>
</organism>